<feature type="region of interest" description="Disordered" evidence="1">
    <location>
        <begin position="15"/>
        <end position="93"/>
    </location>
</feature>
<evidence type="ECO:0000256" key="1">
    <source>
        <dbReference type="SAM" id="MobiDB-lite"/>
    </source>
</evidence>
<dbReference type="EMBL" id="CYRY02005567">
    <property type="protein sequence ID" value="VCW69998.1"/>
    <property type="molecule type" value="Genomic_DNA"/>
</dbReference>
<evidence type="ECO:0000313" key="2">
    <source>
        <dbReference type="EMBL" id="VCW69998.1"/>
    </source>
</evidence>
<proteinExistence type="predicted"/>
<accession>A0A9X9PWP1</accession>
<dbReference type="AlphaFoldDB" id="A0A9X9PWP1"/>
<sequence>APIFENVELSRNHGLKGENKKKKISLSLRRDDSGGGPSPTGSSWGEGALRDQGPCVLTPGSPVWSQGPHARRQRKVASWRAHPGRETKPRRPAAAFSLHWARSFARLGPHRPRGRDPGVASRWHGGGLRRNLQ</sequence>
<name>A0A9X9PWP1_GULGU</name>
<feature type="non-terminal residue" evidence="2">
    <location>
        <position position="1"/>
    </location>
</feature>
<feature type="non-terminal residue" evidence="2">
    <location>
        <position position="133"/>
    </location>
</feature>
<evidence type="ECO:0000313" key="3">
    <source>
        <dbReference type="Proteomes" id="UP000269945"/>
    </source>
</evidence>
<dbReference type="Proteomes" id="UP000269945">
    <property type="component" value="Unassembled WGS sequence"/>
</dbReference>
<reference evidence="2 3" key="1">
    <citation type="submission" date="2018-10" db="EMBL/GenBank/DDBJ databases">
        <authorList>
            <person name="Ekblom R."/>
            <person name="Jareborg N."/>
        </authorList>
    </citation>
    <scope>NUCLEOTIDE SEQUENCE [LARGE SCALE GENOMIC DNA]</scope>
    <source>
        <tissue evidence="2">Muscle</tissue>
    </source>
</reference>
<protein>
    <submittedName>
        <fullName evidence="2">Uncharacterized protein</fullName>
    </submittedName>
</protein>
<gene>
    <name evidence="2" type="ORF">BN2614_LOCUS1</name>
</gene>
<comment type="caution">
    <text evidence="2">The sequence shown here is derived from an EMBL/GenBank/DDBJ whole genome shotgun (WGS) entry which is preliminary data.</text>
</comment>
<feature type="compositionally biased region" description="Gly residues" evidence="1">
    <location>
        <begin position="124"/>
        <end position="133"/>
    </location>
</feature>
<keyword evidence="3" id="KW-1185">Reference proteome</keyword>
<organism evidence="2 3">
    <name type="scientific">Gulo gulo</name>
    <name type="common">Wolverine</name>
    <name type="synonym">Gluton</name>
    <dbReference type="NCBI Taxonomy" id="48420"/>
    <lineage>
        <taxon>Eukaryota</taxon>
        <taxon>Metazoa</taxon>
        <taxon>Chordata</taxon>
        <taxon>Craniata</taxon>
        <taxon>Vertebrata</taxon>
        <taxon>Euteleostomi</taxon>
        <taxon>Mammalia</taxon>
        <taxon>Eutheria</taxon>
        <taxon>Laurasiatheria</taxon>
        <taxon>Carnivora</taxon>
        <taxon>Caniformia</taxon>
        <taxon>Musteloidea</taxon>
        <taxon>Mustelidae</taxon>
        <taxon>Guloninae</taxon>
        <taxon>Gulo</taxon>
    </lineage>
</organism>
<feature type="region of interest" description="Disordered" evidence="1">
    <location>
        <begin position="107"/>
        <end position="133"/>
    </location>
</feature>